<dbReference type="PANTHER" id="PTHR23320">
    <property type="entry name" value="MEMBRANE-SPANNING 4-DOMAINS SUBFAMILY A MS4A -RELATED"/>
    <property type="match status" value="1"/>
</dbReference>
<evidence type="ECO:0000256" key="2">
    <source>
        <dbReference type="ARBA" id="ARBA00009565"/>
    </source>
</evidence>
<feature type="transmembrane region" description="Helical" evidence="7">
    <location>
        <begin position="306"/>
        <end position="329"/>
    </location>
</feature>
<keyword evidence="9" id="KW-1185">Reference proteome</keyword>
<comment type="caution">
    <text evidence="8">The sequence shown here is derived from an EMBL/GenBank/DDBJ whole genome shotgun (WGS) entry which is preliminary data.</text>
</comment>
<feature type="transmembrane region" description="Helical" evidence="7">
    <location>
        <begin position="63"/>
        <end position="86"/>
    </location>
</feature>
<accession>A0ABQ0FSI1</accession>
<keyword evidence="4 7" id="KW-1133">Transmembrane helix</keyword>
<feature type="transmembrane region" description="Helical" evidence="7">
    <location>
        <begin position="39"/>
        <end position="57"/>
    </location>
</feature>
<name>A0ABQ0FSI1_APOSI</name>
<feature type="transmembrane region" description="Helical" evidence="7">
    <location>
        <begin position="265"/>
        <end position="285"/>
    </location>
</feature>
<gene>
    <name evidence="8" type="ORF">APTSU1_001744700</name>
</gene>
<evidence type="ECO:0000256" key="7">
    <source>
        <dbReference type="SAM" id="Phobius"/>
    </source>
</evidence>
<dbReference type="EMBL" id="BAAFST010000019">
    <property type="protein sequence ID" value="GAB1302209.1"/>
    <property type="molecule type" value="Genomic_DNA"/>
</dbReference>
<comment type="subcellular location">
    <subcellularLocation>
        <location evidence="1">Membrane</location>
        <topology evidence="1">Multi-pass membrane protein</topology>
    </subcellularLocation>
</comment>
<evidence type="ECO:0000256" key="3">
    <source>
        <dbReference type="ARBA" id="ARBA00022692"/>
    </source>
</evidence>
<feature type="transmembrane region" description="Helical" evidence="7">
    <location>
        <begin position="232"/>
        <end position="253"/>
    </location>
</feature>
<keyword evidence="3 7" id="KW-0812">Transmembrane</keyword>
<keyword evidence="5 7" id="KW-0472">Membrane</keyword>
<evidence type="ECO:0000256" key="5">
    <source>
        <dbReference type="ARBA" id="ARBA00023136"/>
    </source>
</evidence>
<evidence type="ECO:0000313" key="8">
    <source>
        <dbReference type="EMBL" id="GAB1302209.1"/>
    </source>
</evidence>
<organism evidence="8 9">
    <name type="scientific">Apodemus speciosus</name>
    <name type="common">Large Japanese field mouse</name>
    <dbReference type="NCBI Taxonomy" id="105296"/>
    <lineage>
        <taxon>Eukaryota</taxon>
        <taxon>Metazoa</taxon>
        <taxon>Chordata</taxon>
        <taxon>Craniata</taxon>
        <taxon>Vertebrata</taxon>
        <taxon>Euteleostomi</taxon>
        <taxon>Mammalia</taxon>
        <taxon>Eutheria</taxon>
        <taxon>Euarchontoglires</taxon>
        <taxon>Glires</taxon>
        <taxon>Rodentia</taxon>
        <taxon>Myomorpha</taxon>
        <taxon>Muroidea</taxon>
        <taxon>Muridae</taxon>
        <taxon>Murinae</taxon>
        <taxon>Apodemus</taxon>
    </lineage>
</organism>
<sequence>MVTTQEYQTTELTATAYNSQNRVQKIIIRKLKILGTTQILFGIMNFSFGVIFLFTLVNPYPRFPFIFISGYPFWGSALFINSGAFLIALKRKTTDTLIKMSQAMNLLSALGAAAGIILLIFGFLLDGEFICGYSPDGMQCGAITILFVTFPTRILAKKQQHCLLLSRENCNKLAYKEFESRMTTPRNSASGPFPTEPTKGPLTMQPAQKVNLRRTSSLVGPTQSFFMRESKALGAVQIMNGLFHISLGGLLMIPTGVFAPICLSVWYPLWGGIMYIISGSLLAAAAEKTSRKSLVKAKVVMSSLSLFAAISGIILSIMDILNITVSHFLKMERLDLIKTPKIYVDIYNCEPSNSSEKNSPSTKYCNSVQSVFLECDDMPKFNGILSVMLISAFFQKLVTAGVVENEWKRMCSQPKSNVVLLSAGEQKEQTIKMKEEIIELSGVSSQPKNEEEIEIIPVQEEEEEEAEINFPAPPQEQESLPVENEIAP</sequence>
<evidence type="ECO:0000256" key="6">
    <source>
        <dbReference type="SAM" id="MobiDB-lite"/>
    </source>
</evidence>
<feature type="compositionally biased region" description="Acidic residues" evidence="6">
    <location>
        <begin position="458"/>
        <end position="467"/>
    </location>
</feature>
<dbReference type="InterPro" id="IPR007237">
    <property type="entry name" value="CD20-like"/>
</dbReference>
<dbReference type="Pfam" id="PF04103">
    <property type="entry name" value="CD20"/>
    <property type="match status" value="2"/>
</dbReference>
<proteinExistence type="inferred from homology"/>
<feature type="region of interest" description="Disordered" evidence="6">
    <location>
        <begin position="458"/>
        <end position="488"/>
    </location>
</feature>
<feature type="transmembrane region" description="Helical" evidence="7">
    <location>
        <begin position="106"/>
        <end position="125"/>
    </location>
</feature>
<protein>
    <submittedName>
        <fullName evidence="8">B-lymphocyte antigen CD20</fullName>
    </submittedName>
</protein>
<feature type="region of interest" description="Disordered" evidence="6">
    <location>
        <begin position="183"/>
        <end position="203"/>
    </location>
</feature>
<feature type="transmembrane region" description="Helical" evidence="7">
    <location>
        <begin position="137"/>
        <end position="156"/>
    </location>
</feature>
<dbReference type="Proteomes" id="UP001623349">
    <property type="component" value="Unassembled WGS sequence"/>
</dbReference>
<evidence type="ECO:0000313" key="9">
    <source>
        <dbReference type="Proteomes" id="UP001623349"/>
    </source>
</evidence>
<dbReference type="InterPro" id="IPR030417">
    <property type="entry name" value="MS4A"/>
</dbReference>
<dbReference type="PANTHER" id="PTHR23320:SF54">
    <property type="entry name" value="MEMBRANE-SPANNING 4-DOMAINS SUBFAMILY A MEMBER 5"/>
    <property type="match status" value="1"/>
</dbReference>
<reference evidence="8 9" key="1">
    <citation type="submission" date="2024-08" db="EMBL/GenBank/DDBJ databases">
        <title>The draft genome of Apodemus speciosus.</title>
        <authorList>
            <person name="Nabeshima K."/>
            <person name="Suzuki S."/>
            <person name="Onuma M."/>
        </authorList>
    </citation>
    <scope>NUCLEOTIDE SEQUENCE [LARGE SCALE GENOMIC DNA]</scope>
    <source>
        <strain evidence="8">IB14-021</strain>
    </source>
</reference>
<evidence type="ECO:0000256" key="4">
    <source>
        <dbReference type="ARBA" id="ARBA00022989"/>
    </source>
</evidence>
<comment type="similarity">
    <text evidence="2">Belongs to the MS4A family.</text>
</comment>
<evidence type="ECO:0000256" key="1">
    <source>
        <dbReference type="ARBA" id="ARBA00004141"/>
    </source>
</evidence>